<sequence length="116" mass="13498">MLFRLKIGHLKLTLILSKFQVFRANIVGSSNAPLMLFRMIFYIYIFVVWIKLFLISEQGVREGDSGAGLMFLHNNSYYLTGVMSVKDPNSNDTVAVFTDIKFHIQWLRELFINNLF</sequence>
<keyword evidence="1" id="KW-0472">Membrane</keyword>
<keyword evidence="1" id="KW-1133">Transmembrane helix</keyword>
<dbReference type="AlphaFoldDB" id="A0A2S2NAE1"/>
<feature type="transmembrane region" description="Helical" evidence="1">
    <location>
        <begin position="34"/>
        <end position="54"/>
    </location>
</feature>
<name>A0A2S2NAE1_SCHGA</name>
<evidence type="ECO:0000256" key="1">
    <source>
        <dbReference type="SAM" id="Phobius"/>
    </source>
</evidence>
<proteinExistence type="predicted"/>
<accession>A0A2S2NAE1</accession>
<protein>
    <recommendedName>
        <fullName evidence="3">Peptidase S1 domain-containing protein</fullName>
    </recommendedName>
</protein>
<dbReference type="EMBL" id="GGMR01001488">
    <property type="protein sequence ID" value="MBY14107.1"/>
    <property type="molecule type" value="Transcribed_RNA"/>
</dbReference>
<keyword evidence="1" id="KW-0812">Transmembrane</keyword>
<dbReference type="Gene3D" id="2.40.10.10">
    <property type="entry name" value="Trypsin-like serine proteases"/>
    <property type="match status" value="1"/>
</dbReference>
<evidence type="ECO:0008006" key="3">
    <source>
        <dbReference type="Google" id="ProtNLM"/>
    </source>
</evidence>
<reference evidence="2" key="1">
    <citation type="submission" date="2018-04" db="EMBL/GenBank/DDBJ databases">
        <title>Transcriptome of Schizaphis graminum biotype I.</title>
        <authorList>
            <person name="Scully E.D."/>
            <person name="Geib S.M."/>
            <person name="Palmer N.A."/>
            <person name="Koch K."/>
            <person name="Bradshaw J."/>
            <person name="Heng-Moss T."/>
            <person name="Sarath G."/>
        </authorList>
    </citation>
    <scope>NUCLEOTIDE SEQUENCE</scope>
</reference>
<dbReference type="SUPFAM" id="SSF50494">
    <property type="entry name" value="Trypsin-like serine proteases"/>
    <property type="match status" value="1"/>
</dbReference>
<organism evidence="2">
    <name type="scientific">Schizaphis graminum</name>
    <name type="common">Green bug aphid</name>
    <dbReference type="NCBI Taxonomy" id="13262"/>
    <lineage>
        <taxon>Eukaryota</taxon>
        <taxon>Metazoa</taxon>
        <taxon>Ecdysozoa</taxon>
        <taxon>Arthropoda</taxon>
        <taxon>Hexapoda</taxon>
        <taxon>Insecta</taxon>
        <taxon>Pterygota</taxon>
        <taxon>Neoptera</taxon>
        <taxon>Paraneoptera</taxon>
        <taxon>Hemiptera</taxon>
        <taxon>Sternorrhyncha</taxon>
        <taxon>Aphidomorpha</taxon>
        <taxon>Aphidoidea</taxon>
        <taxon>Aphididae</taxon>
        <taxon>Aphidini</taxon>
        <taxon>Schizaphis</taxon>
    </lineage>
</organism>
<dbReference type="InterPro" id="IPR009003">
    <property type="entry name" value="Peptidase_S1_PA"/>
</dbReference>
<gene>
    <name evidence="2" type="ORF">g.140311</name>
</gene>
<evidence type="ECO:0000313" key="2">
    <source>
        <dbReference type="EMBL" id="MBY14107.1"/>
    </source>
</evidence>
<dbReference type="InterPro" id="IPR043504">
    <property type="entry name" value="Peptidase_S1_PA_chymotrypsin"/>
</dbReference>